<accession>A0A6S7HTW4</accession>
<dbReference type="PANTHER" id="PTHR12195">
    <property type="entry name" value="CYTOPLASMIC FMR1-INTERACTING PROTEIN-RELATED"/>
    <property type="match status" value="1"/>
</dbReference>
<dbReference type="Proteomes" id="UP001152795">
    <property type="component" value="Unassembled WGS sequence"/>
</dbReference>
<evidence type="ECO:0000313" key="2">
    <source>
        <dbReference type="Proteomes" id="UP001152795"/>
    </source>
</evidence>
<dbReference type="AlphaFoldDB" id="A0A6S7HTW4"/>
<dbReference type="GO" id="GO:0030833">
    <property type="term" value="P:regulation of actin filament polymerization"/>
    <property type="evidence" value="ECO:0007669"/>
    <property type="project" value="InterPro"/>
</dbReference>
<gene>
    <name evidence="1" type="ORF">PACLA_8A025431</name>
</gene>
<dbReference type="PRINTS" id="PR01698">
    <property type="entry name" value="CYTOFMRPINTP"/>
</dbReference>
<keyword evidence="2" id="KW-1185">Reference proteome</keyword>
<name>A0A6S7HTW4_PARCT</name>
<dbReference type="Pfam" id="PF05994">
    <property type="entry name" value="FragX_IP"/>
    <property type="match status" value="1"/>
</dbReference>
<protein>
    <submittedName>
        <fullName evidence="1">Uncharacterized protein</fullName>
    </submittedName>
</protein>
<organism evidence="1 2">
    <name type="scientific">Paramuricea clavata</name>
    <name type="common">Red gorgonian</name>
    <name type="synonym">Violescent sea-whip</name>
    <dbReference type="NCBI Taxonomy" id="317549"/>
    <lineage>
        <taxon>Eukaryota</taxon>
        <taxon>Metazoa</taxon>
        <taxon>Cnidaria</taxon>
        <taxon>Anthozoa</taxon>
        <taxon>Octocorallia</taxon>
        <taxon>Malacalcyonacea</taxon>
        <taxon>Plexauridae</taxon>
        <taxon>Paramuricea</taxon>
    </lineage>
</organism>
<dbReference type="PIRSF" id="PIRSF008153">
    <property type="entry name" value="FMR1_interacting"/>
    <property type="match status" value="1"/>
</dbReference>
<proteinExistence type="predicted"/>
<sequence length="470" mass="53857">MFINNYSVKCVVVFQELENLLDVVHQTHKLLSNYMTLIPFDAMLKEVNHCVSAPYGRTTLHVFWELNFDFLPNYCYNSATNRFVKTPLSFVEEVQRENPPKAAHHYFFGTKAQNAAFNSINALYNNFVGPAHFESMTRLLGYQGIAVVIEELLKVIKSLVQGQLKQYIVELIQGLPKKCGLPRYEYGSKAVLEYYHAHLEPLVQYSYLRTDVFQAFREIGNGVLFIILIEQSMSIDEVLDLLQAAPFQGIIPRPYLQEGEKLESKMKKLEQQYAPFQVVSLISRFGTKEQLNIAHEGELLTKERLCCGLSLVEVMLKRVQSFLHDEVWQTSVPLNGVMTVEECKDFHSLWSAILFIICQPIGQNEISVEQLFGEGLYWAGCAFVVLLNQQKRFEALDFCSHIVKVYDVDPRDETVGGVSLKRLVEKARNVKVLNQQIFSSLNKYLKSTEGSLEQVRCFQPPIHQPYVSSI</sequence>
<dbReference type="GO" id="GO:0031267">
    <property type="term" value="F:small GTPase binding"/>
    <property type="evidence" value="ECO:0007669"/>
    <property type="project" value="InterPro"/>
</dbReference>
<comment type="caution">
    <text evidence="1">The sequence shown here is derived from an EMBL/GenBank/DDBJ whole genome shotgun (WGS) entry which is preliminary data.</text>
</comment>
<evidence type="ECO:0000313" key="1">
    <source>
        <dbReference type="EMBL" id="CAB4007937.1"/>
    </source>
</evidence>
<reference evidence="1" key="1">
    <citation type="submission" date="2020-04" db="EMBL/GenBank/DDBJ databases">
        <authorList>
            <person name="Alioto T."/>
            <person name="Alioto T."/>
            <person name="Gomez Garrido J."/>
        </authorList>
    </citation>
    <scope>NUCLEOTIDE SEQUENCE</scope>
    <source>
        <strain evidence="1">A484AB</strain>
    </source>
</reference>
<dbReference type="InterPro" id="IPR008081">
    <property type="entry name" value="Cytoplasmic_FMR1-int"/>
</dbReference>
<dbReference type="OrthoDB" id="10265867at2759"/>
<dbReference type="EMBL" id="CACRXK020005964">
    <property type="protein sequence ID" value="CAB4007937.1"/>
    <property type="molecule type" value="Genomic_DNA"/>
</dbReference>